<sequence length="129" mass="14375">MEKRKFTRVPIRVEAFVSCQAKSFKSEIENLSLNGVCLKTSENLKKGDVARVTLYLVGTMQRLEVSISLVGTVLRADDGLIVVHFQEMDLDSFTQLRNIIAYNTGDSDSVMQEFINSLQQSGGEVKKAV</sequence>
<dbReference type="Pfam" id="PF07238">
    <property type="entry name" value="PilZ"/>
    <property type="match status" value="1"/>
</dbReference>
<comment type="caution">
    <text evidence="2">The sequence shown here is derived from an EMBL/GenBank/DDBJ whole genome shotgun (WGS) entry which is preliminary data.</text>
</comment>
<keyword evidence="3" id="KW-1185">Reference proteome</keyword>
<evidence type="ECO:0000313" key="3">
    <source>
        <dbReference type="Proteomes" id="UP000811899"/>
    </source>
</evidence>
<organism evidence="2 3">
    <name type="scientific">Geoanaerobacter pelophilus</name>
    <dbReference type="NCBI Taxonomy" id="60036"/>
    <lineage>
        <taxon>Bacteria</taxon>
        <taxon>Pseudomonadati</taxon>
        <taxon>Thermodesulfobacteriota</taxon>
        <taxon>Desulfuromonadia</taxon>
        <taxon>Geobacterales</taxon>
        <taxon>Geobacteraceae</taxon>
        <taxon>Geoanaerobacter</taxon>
    </lineage>
</organism>
<dbReference type="Gene3D" id="2.40.10.220">
    <property type="entry name" value="predicted glycosyltransferase like domains"/>
    <property type="match status" value="1"/>
</dbReference>
<accession>A0AAW4L2C5</accession>
<dbReference type="SUPFAM" id="SSF141371">
    <property type="entry name" value="PilZ domain-like"/>
    <property type="match status" value="1"/>
</dbReference>
<evidence type="ECO:0000313" key="2">
    <source>
        <dbReference type="EMBL" id="MBT0665224.1"/>
    </source>
</evidence>
<dbReference type="InterPro" id="IPR009875">
    <property type="entry name" value="PilZ_domain"/>
</dbReference>
<dbReference type="EMBL" id="JAHCVJ010000005">
    <property type="protein sequence ID" value="MBT0665224.1"/>
    <property type="molecule type" value="Genomic_DNA"/>
</dbReference>
<name>A0AAW4L2C5_9BACT</name>
<dbReference type="GO" id="GO:0035438">
    <property type="term" value="F:cyclic-di-GMP binding"/>
    <property type="evidence" value="ECO:0007669"/>
    <property type="project" value="InterPro"/>
</dbReference>
<protein>
    <submittedName>
        <fullName evidence="2">PilZ domain-containing protein</fullName>
    </submittedName>
</protein>
<gene>
    <name evidence="2" type="ORF">KI809_13030</name>
</gene>
<dbReference type="RefSeq" id="WP_214171998.1">
    <property type="nucleotide sequence ID" value="NZ_JAHCVJ010000005.1"/>
</dbReference>
<dbReference type="AlphaFoldDB" id="A0AAW4L2C5"/>
<dbReference type="Proteomes" id="UP000811899">
    <property type="component" value="Unassembled WGS sequence"/>
</dbReference>
<feature type="domain" description="PilZ" evidence="1">
    <location>
        <begin position="2"/>
        <end position="101"/>
    </location>
</feature>
<reference evidence="2 3" key="1">
    <citation type="submission" date="2021-05" db="EMBL/GenBank/DDBJ databases">
        <title>The draft genome of Geobacter pelophilus DSM 12255.</title>
        <authorList>
            <person name="Xu Z."/>
            <person name="Masuda Y."/>
            <person name="Itoh H."/>
            <person name="Senoo K."/>
        </authorList>
    </citation>
    <scope>NUCLEOTIDE SEQUENCE [LARGE SCALE GENOMIC DNA]</scope>
    <source>
        <strain evidence="2 3">DSM 12255</strain>
    </source>
</reference>
<proteinExistence type="predicted"/>
<evidence type="ECO:0000259" key="1">
    <source>
        <dbReference type="Pfam" id="PF07238"/>
    </source>
</evidence>